<dbReference type="EMBL" id="FN648553">
    <property type="protein sequence ID" value="CBN77138.1"/>
    <property type="molecule type" value="Genomic_DNA"/>
</dbReference>
<organism evidence="2 3">
    <name type="scientific">Ectocarpus siliculosus</name>
    <name type="common">Brown alga</name>
    <name type="synonym">Conferva siliculosa</name>
    <dbReference type="NCBI Taxonomy" id="2880"/>
    <lineage>
        <taxon>Eukaryota</taxon>
        <taxon>Sar</taxon>
        <taxon>Stramenopiles</taxon>
        <taxon>Ochrophyta</taxon>
        <taxon>PX clade</taxon>
        <taxon>Phaeophyceae</taxon>
        <taxon>Ectocarpales</taxon>
        <taxon>Ectocarpaceae</taxon>
        <taxon>Ectocarpus</taxon>
    </lineage>
</organism>
<sequence>MATQQTIRVVRWRDVGSEGVMSYMAPKMAQNHPLLMSGHWAHQVLNKDAAQRWSTFTGIKSVLAARGLDQLRVDISCTKKGDSFRGDKASRQQVNLKLMDMVEIAEAQELGQPHWASSDEVGLDYYLCQCPVVSREEGKPEVLSAIAGEFRTPSCVSKEDLLQINLWMGAMETTTNLHYDANHNLLFVLKGSKRVALLPPDMTAGVHAMPVFSESANHSGLQPAETAAVVDGDEAARKGAVYADVAEGEAIFIPEGWWHQVFSSRGTVAVNVWFKGARPALCEGPSKHMRNYYLRCLIESLLADRLREATAGDEDRRAIMAAADIEVATVTGDHAPKPAADTSAAAAVEREWSPLRSPTSTVEERNLYLRTIGTDSMKEVNDIEGKFSHTCEFALGRNASW</sequence>
<protein>
    <recommendedName>
        <fullName evidence="1">JmjC domain-containing protein</fullName>
    </recommendedName>
</protein>
<dbReference type="SUPFAM" id="SSF51197">
    <property type="entry name" value="Clavaminate synthase-like"/>
    <property type="match status" value="1"/>
</dbReference>
<accession>D8LLE0</accession>
<name>D8LLE0_ECTSI</name>
<dbReference type="OrthoDB" id="415358at2759"/>
<dbReference type="AlphaFoldDB" id="D8LLE0"/>
<dbReference type="InterPro" id="IPR003347">
    <property type="entry name" value="JmjC_dom"/>
</dbReference>
<keyword evidence="3" id="KW-1185">Reference proteome</keyword>
<evidence type="ECO:0000313" key="3">
    <source>
        <dbReference type="Proteomes" id="UP000002630"/>
    </source>
</evidence>
<dbReference type="EMBL" id="FN649745">
    <property type="protein sequence ID" value="CBN77138.1"/>
    <property type="molecule type" value="Genomic_DNA"/>
</dbReference>
<dbReference type="Proteomes" id="UP000002630">
    <property type="component" value="Linkage Group LG20"/>
</dbReference>
<dbReference type="SMART" id="SM00558">
    <property type="entry name" value="JmjC"/>
    <property type="match status" value="1"/>
</dbReference>
<dbReference type="InterPro" id="IPR041667">
    <property type="entry name" value="Cupin_8"/>
</dbReference>
<dbReference type="PANTHER" id="PTHR12461">
    <property type="entry name" value="HYPOXIA-INDUCIBLE FACTOR 1 ALPHA INHIBITOR-RELATED"/>
    <property type="match status" value="1"/>
</dbReference>
<dbReference type="PANTHER" id="PTHR12461:SF102">
    <property type="entry name" value="LYSINE-SPECIFIC DEMETHYLASE JMJ31"/>
    <property type="match status" value="1"/>
</dbReference>
<dbReference type="Pfam" id="PF13621">
    <property type="entry name" value="Cupin_8"/>
    <property type="match status" value="1"/>
</dbReference>
<dbReference type="InParanoid" id="D8LLE0"/>
<dbReference type="Gene3D" id="2.60.120.650">
    <property type="entry name" value="Cupin"/>
    <property type="match status" value="1"/>
</dbReference>
<dbReference type="eggNOG" id="KOG2132">
    <property type="taxonomic scope" value="Eukaryota"/>
</dbReference>
<dbReference type="PROSITE" id="PS51184">
    <property type="entry name" value="JMJC"/>
    <property type="match status" value="1"/>
</dbReference>
<reference evidence="2 3" key="1">
    <citation type="journal article" date="2010" name="Nature">
        <title>The Ectocarpus genome and the independent evolution of multicellularity in brown algae.</title>
        <authorList>
            <person name="Cock J.M."/>
            <person name="Sterck L."/>
            <person name="Rouze P."/>
            <person name="Scornet D."/>
            <person name="Allen A.E."/>
            <person name="Amoutzias G."/>
            <person name="Anthouard V."/>
            <person name="Artiguenave F."/>
            <person name="Aury J.M."/>
            <person name="Badger J.H."/>
            <person name="Beszteri B."/>
            <person name="Billiau K."/>
            <person name="Bonnet E."/>
            <person name="Bothwell J.H."/>
            <person name="Bowler C."/>
            <person name="Boyen C."/>
            <person name="Brownlee C."/>
            <person name="Carrano C.J."/>
            <person name="Charrier B."/>
            <person name="Cho G.Y."/>
            <person name="Coelho S.M."/>
            <person name="Collen J."/>
            <person name="Corre E."/>
            <person name="Da Silva C."/>
            <person name="Delage L."/>
            <person name="Delaroque N."/>
            <person name="Dittami S.M."/>
            <person name="Doulbeau S."/>
            <person name="Elias M."/>
            <person name="Farnham G."/>
            <person name="Gachon C.M."/>
            <person name="Gschloessl B."/>
            <person name="Heesch S."/>
            <person name="Jabbari K."/>
            <person name="Jubin C."/>
            <person name="Kawai H."/>
            <person name="Kimura K."/>
            <person name="Kloareg B."/>
            <person name="Kupper F.C."/>
            <person name="Lang D."/>
            <person name="Le Bail A."/>
            <person name="Leblanc C."/>
            <person name="Lerouge P."/>
            <person name="Lohr M."/>
            <person name="Lopez P.J."/>
            <person name="Martens C."/>
            <person name="Maumus F."/>
            <person name="Michel G."/>
            <person name="Miranda-Saavedra D."/>
            <person name="Morales J."/>
            <person name="Moreau H."/>
            <person name="Motomura T."/>
            <person name="Nagasato C."/>
            <person name="Napoli C.A."/>
            <person name="Nelson D.R."/>
            <person name="Nyvall-Collen P."/>
            <person name="Peters A.F."/>
            <person name="Pommier C."/>
            <person name="Potin P."/>
            <person name="Poulain J."/>
            <person name="Quesneville H."/>
            <person name="Read B."/>
            <person name="Rensing S.A."/>
            <person name="Ritter A."/>
            <person name="Rousvoal S."/>
            <person name="Samanta M."/>
            <person name="Samson G."/>
            <person name="Schroeder D.C."/>
            <person name="Segurens B."/>
            <person name="Strittmatter M."/>
            <person name="Tonon T."/>
            <person name="Tregear J.W."/>
            <person name="Valentin K."/>
            <person name="von Dassow P."/>
            <person name="Yamagishi T."/>
            <person name="Van de Peer Y."/>
            <person name="Wincker P."/>
        </authorList>
    </citation>
    <scope>NUCLEOTIDE SEQUENCE [LARGE SCALE GENOMIC DNA]</scope>
    <source>
        <strain evidence="3">Ec32 / CCAP1310/4</strain>
    </source>
</reference>
<feature type="domain" description="JmjC" evidence="1">
    <location>
        <begin position="119"/>
        <end position="291"/>
    </location>
</feature>
<proteinExistence type="predicted"/>
<gene>
    <name evidence="2" type="ORF">Esi_0036_0110</name>
</gene>
<evidence type="ECO:0000313" key="2">
    <source>
        <dbReference type="EMBL" id="CBN77138.1"/>
    </source>
</evidence>
<evidence type="ECO:0000259" key="1">
    <source>
        <dbReference type="PROSITE" id="PS51184"/>
    </source>
</evidence>
<dbReference type="STRING" id="2880.D8LLE0"/>